<dbReference type="SUPFAM" id="SSF63737">
    <property type="entry name" value="Leukotriene A4 hydrolase N-terminal domain"/>
    <property type="match status" value="1"/>
</dbReference>
<evidence type="ECO:0000256" key="3">
    <source>
        <dbReference type="ARBA" id="ARBA00022438"/>
    </source>
</evidence>
<feature type="domain" description="ERAP1-like C-terminal" evidence="19">
    <location>
        <begin position="606"/>
        <end position="898"/>
    </location>
</feature>
<dbReference type="EC" id="3.4.11.-" evidence="17"/>
<dbReference type="GeneTree" id="ENSGT00940000164605"/>
<dbReference type="Ensembl" id="ENSAOCT00000027620.2">
    <property type="protein sequence ID" value="ENSAOCP00000018136.2"/>
    <property type="gene ID" value="ENSAOCG00000023290.2"/>
</dbReference>
<dbReference type="Pfam" id="PF17900">
    <property type="entry name" value="Peptidase_M1_N"/>
    <property type="match status" value="1"/>
</dbReference>
<reference evidence="21 22" key="1">
    <citation type="submission" date="2022-01" db="EMBL/GenBank/DDBJ databases">
        <title>A chromosome-scale genome assembly of the false clownfish, Amphiprion ocellaris.</title>
        <authorList>
            <person name="Ryu T."/>
        </authorList>
    </citation>
    <scope>NUCLEOTIDE SEQUENCE [LARGE SCALE GENOMIC DNA]</scope>
</reference>
<evidence type="ECO:0000256" key="14">
    <source>
        <dbReference type="PIRSR" id="PIRSR634016-1"/>
    </source>
</evidence>
<accession>A0A3Q1CE82</accession>
<keyword evidence="12" id="KW-0472">Membrane</keyword>
<feature type="domain" description="Aminopeptidase N-like N-terminal" evidence="20">
    <location>
        <begin position="67"/>
        <end position="272"/>
    </location>
</feature>
<evidence type="ECO:0000256" key="6">
    <source>
        <dbReference type="ARBA" id="ARBA00022723"/>
    </source>
</evidence>
<dbReference type="Gene3D" id="2.60.40.1730">
    <property type="entry name" value="tricorn interacting facor f3 domain"/>
    <property type="match status" value="1"/>
</dbReference>
<evidence type="ECO:0000256" key="5">
    <source>
        <dbReference type="ARBA" id="ARBA00022692"/>
    </source>
</evidence>
<evidence type="ECO:0000256" key="8">
    <source>
        <dbReference type="ARBA" id="ARBA00022833"/>
    </source>
</evidence>
<evidence type="ECO:0000256" key="17">
    <source>
        <dbReference type="RuleBase" id="RU364040"/>
    </source>
</evidence>
<feature type="active site" description="Proton acceptor" evidence="14">
    <location>
        <position position="383"/>
    </location>
</feature>
<evidence type="ECO:0000256" key="1">
    <source>
        <dbReference type="ARBA" id="ARBA00004606"/>
    </source>
</evidence>
<proteinExistence type="inferred from homology"/>
<dbReference type="Pfam" id="PF11838">
    <property type="entry name" value="ERAP1_C"/>
    <property type="match status" value="1"/>
</dbReference>
<dbReference type="PANTHER" id="PTHR11533">
    <property type="entry name" value="PROTEASE M1 ZINC METALLOPROTEASE"/>
    <property type="match status" value="1"/>
</dbReference>
<evidence type="ECO:0000256" key="13">
    <source>
        <dbReference type="ARBA" id="ARBA00023180"/>
    </source>
</evidence>
<evidence type="ECO:0000313" key="22">
    <source>
        <dbReference type="Proteomes" id="UP001501940"/>
    </source>
</evidence>
<feature type="site" description="Transition state stabilizer" evidence="16">
    <location>
        <position position="471"/>
    </location>
</feature>
<dbReference type="GO" id="GO:0006508">
    <property type="term" value="P:proteolysis"/>
    <property type="evidence" value="ECO:0007669"/>
    <property type="project" value="UniProtKB-KW"/>
</dbReference>
<keyword evidence="8 15" id="KW-0862">Zinc</keyword>
<dbReference type="GO" id="GO:0005886">
    <property type="term" value="C:plasma membrane"/>
    <property type="evidence" value="ECO:0007669"/>
    <property type="project" value="TreeGrafter"/>
</dbReference>
<evidence type="ECO:0000256" key="4">
    <source>
        <dbReference type="ARBA" id="ARBA00022670"/>
    </source>
</evidence>
<evidence type="ECO:0000259" key="20">
    <source>
        <dbReference type="Pfam" id="PF17900"/>
    </source>
</evidence>
<comment type="similarity">
    <text evidence="2 17">Belongs to the peptidase M1 family.</text>
</comment>
<dbReference type="InterPro" id="IPR027268">
    <property type="entry name" value="Peptidase_M4/M1_CTD_sf"/>
</dbReference>
<feature type="binding site" evidence="15">
    <location>
        <position position="386"/>
    </location>
    <ligand>
        <name>Zn(2+)</name>
        <dbReference type="ChEBI" id="CHEBI:29105"/>
        <note>catalytic</note>
    </ligand>
</feature>
<name>A0A3Q1CE82_AMPOC</name>
<dbReference type="Proteomes" id="UP001501940">
    <property type="component" value="Chromosome 3"/>
</dbReference>
<feature type="domain" description="Peptidase M1 membrane alanine aminopeptidase" evidence="18">
    <location>
        <begin position="310"/>
        <end position="534"/>
    </location>
</feature>
<evidence type="ECO:0000256" key="16">
    <source>
        <dbReference type="PIRSR" id="PIRSR634016-4"/>
    </source>
</evidence>
<dbReference type="GO" id="GO:0005615">
    <property type="term" value="C:extracellular space"/>
    <property type="evidence" value="ECO:0007669"/>
    <property type="project" value="TreeGrafter"/>
</dbReference>
<dbReference type="FunFam" id="2.60.40.1730:FF:000013">
    <property type="entry name" value="Aminopeptidase"/>
    <property type="match status" value="1"/>
</dbReference>
<dbReference type="Gene3D" id="2.60.40.1910">
    <property type="match status" value="1"/>
</dbReference>
<dbReference type="STRING" id="80972.ENSAOCP00000018136"/>
<dbReference type="PANTHER" id="PTHR11533:SF259">
    <property type="entry name" value="AMINOPEPTIDASE"/>
    <property type="match status" value="1"/>
</dbReference>
<dbReference type="RefSeq" id="XP_054865419.1">
    <property type="nucleotide sequence ID" value="XM_055009444.1"/>
</dbReference>
<evidence type="ECO:0000256" key="11">
    <source>
        <dbReference type="ARBA" id="ARBA00023049"/>
    </source>
</evidence>
<dbReference type="PRINTS" id="PR00756">
    <property type="entry name" value="ALADIPTASE"/>
</dbReference>
<dbReference type="SUPFAM" id="SSF55486">
    <property type="entry name" value="Metalloproteases ('zincins'), catalytic domain"/>
    <property type="match status" value="1"/>
</dbReference>
<dbReference type="GO" id="GO:0043171">
    <property type="term" value="P:peptide catabolic process"/>
    <property type="evidence" value="ECO:0007669"/>
    <property type="project" value="TreeGrafter"/>
</dbReference>
<keyword evidence="3 17" id="KW-0031">Aminopeptidase</keyword>
<evidence type="ECO:0000313" key="21">
    <source>
        <dbReference type="Ensembl" id="ENSAOCP00000018136.2"/>
    </source>
</evidence>
<dbReference type="FunFam" id="1.25.50.20:FF:000012">
    <property type="entry name" value="Aminopeptidase N"/>
    <property type="match status" value="1"/>
</dbReference>
<comment type="cofactor">
    <cofactor evidence="15 17">
        <name>Zn(2+)</name>
        <dbReference type="ChEBI" id="CHEBI:29105"/>
    </cofactor>
    <text evidence="15 17">Binds 1 zinc ion per subunit.</text>
</comment>
<sequence length="917" mass="105227">MPSKSGLSKAFAAAFAVLTVSVICGTVTMVVLYKVQMSGVNATARPTVPVTTEPPPPVLRLPRSLIPDRYELVLQPRLYTRIVREENATSPNQTLVFTGNSTVHFRCVQKTRSIFMHGRDLQVSGPVLTDRDSRKKIWSRVKDLDGESGFLELELDQDLEVGGNYSLVLDFRGQISQNLDALFLSEYQEEPEPGEDSGTDRFLAATNLQPTDARRLFPCFDEPDMKAEFSVTIIHRLKTTALSNTQMTVSNIEDDEWKYTRFETTPRMSTYLLAFTVSEFTPIVSYTTDNRVMIRIFARPEAKAAGHTSYASHITGKILEFYERRFEIDYELNKLDQIALPDLYPAAMENWGLVTYQEGVLLYEEGVSSLLHKENVAGIIAHELAHQWFGNLVTMEWWNNIWLNEGFATYMSHFAVDAVEPTFRMKDTFIMNNLHAAFQEDALASSHPLSPPQEDIQTSDEIIGLFDSITYSKGSLMLRMLADVVGESVFNEGINSYLKTFRFRNTNQNDLWNSIEMVRRSKYGLSVEQLMTPWITQEGFPVITIDTTNGEIYQKRFLYNNTAESRLCWPVPIRVMSNMSESALVWLEDVLGPVKKEEFISKDGEWILANVNSTGYYRVNYNLENWQLLLKQLETNRHLIPLMNRGQLIDDAFNLARAKLIDVTLALNSTLFLREEREFLPWESAVTNLHYFVLMFDRSEVYGPMQAYLRDQVEGLYDFYRKYTNNTTVPEDHSEQHNQVNAIWMACSNGLPECVEMAKMKFTEWMQPNGTNNIHPNLRSVIYCQAVAAGGKAEWEFAWDQFLSSSDTSEKDQLREALSCTRKIWLLNRYLEYTLDPDKIRLMDVASTIDSIASNPAGQALAWNFIRAHWDYIQQGDTSLLIEGVTSRFSTQFELDEVSYQPSVLFMRDYQRSVRKL</sequence>
<dbReference type="InterPro" id="IPR050344">
    <property type="entry name" value="Peptidase_M1_aminopeptidases"/>
</dbReference>
<dbReference type="Gene3D" id="1.10.390.10">
    <property type="entry name" value="Neutral Protease Domain 2"/>
    <property type="match status" value="1"/>
</dbReference>
<evidence type="ECO:0000256" key="9">
    <source>
        <dbReference type="ARBA" id="ARBA00022968"/>
    </source>
</evidence>
<dbReference type="GO" id="GO:0008270">
    <property type="term" value="F:zinc ion binding"/>
    <property type="evidence" value="ECO:0007669"/>
    <property type="project" value="UniProtKB-UniRule"/>
</dbReference>
<reference evidence="21" key="2">
    <citation type="submission" date="2025-08" db="UniProtKB">
        <authorList>
            <consortium name="Ensembl"/>
        </authorList>
    </citation>
    <scope>IDENTIFICATION</scope>
</reference>
<keyword evidence="9" id="KW-0735">Signal-anchor</keyword>
<dbReference type="InterPro" id="IPR042097">
    <property type="entry name" value="Aminopeptidase_N-like_N_sf"/>
</dbReference>
<feature type="binding site" evidence="15">
    <location>
        <position position="405"/>
    </location>
    <ligand>
        <name>Zn(2+)</name>
        <dbReference type="ChEBI" id="CHEBI:29105"/>
        <note>catalytic</note>
    </ligand>
</feature>
<dbReference type="Pfam" id="PF01433">
    <property type="entry name" value="Peptidase_M1"/>
    <property type="match status" value="1"/>
</dbReference>
<dbReference type="GO" id="GO:0005737">
    <property type="term" value="C:cytoplasm"/>
    <property type="evidence" value="ECO:0007669"/>
    <property type="project" value="TreeGrafter"/>
</dbReference>
<dbReference type="InterPro" id="IPR001930">
    <property type="entry name" value="Peptidase_M1"/>
</dbReference>
<keyword evidence="22" id="KW-1185">Reference proteome</keyword>
<comment type="subcellular location">
    <subcellularLocation>
        <location evidence="1">Membrane</location>
        <topology evidence="1">Single-pass type II membrane protein</topology>
    </subcellularLocation>
</comment>
<dbReference type="GO" id="GO:0042277">
    <property type="term" value="F:peptide binding"/>
    <property type="evidence" value="ECO:0007669"/>
    <property type="project" value="TreeGrafter"/>
</dbReference>
<evidence type="ECO:0000256" key="7">
    <source>
        <dbReference type="ARBA" id="ARBA00022801"/>
    </source>
</evidence>
<evidence type="ECO:0000259" key="18">
    <source>
        <dbReference type="Pfam" id="PF01433"/>
    </source>
</evidence>
<dbReference type="InterPro" id="IPR045357">
    <property type="entry name" value="Aminopeptidase_N-like_N"/>
</dbReference>
<dbReference type="AlphaFoldDB" id="A0A3Q1CE82"/>
<evidence type="ECO:0000256" key="10">
    <source>
        <dbReference type="ARBA" id="ARBA00022989"/>
    </source>
</evidence>
<dbReference type="InterPro" id="IPR034016">
    <property type="entry name" value="M1_APN-typ"/>
</dbReference>
<dbReference type="Gene3D" id="1.25.50.20">
    <property type="match status" value="1"/>
</dbReference>
<keyword evidence="10" id="KW-1133">Transmembrane helix</keyword>
<dbReference type="GO" id="GO:0070006">
    <property type="term" value="F:metalloaminopeptidase activity"/>
    <property type="evidence" value="ECO:0007669"/>
    <property type="project" value="TreeGrafter"/>
</dbReference>
<evidence type="ECO:0000256" key="15">
    <source>
        <dbReference type="PIRSR" id="PIRSR634016-3"/>
    </source>
</evidence>
<keyword evidence="6 15" id="KW-0479">Metal-binding</keyword>
<dbReference type="GeneID" id="111567889"/>
<keyword evidence="11 17" id="KW-0482">Metalloprotease</keyword>
<protein>
    <recommendedName>
        <fullName evidence="17">Aminopeptidase</fullName>
        <ecNumber evidence="17">3.4.11.-</ecNumber>
    </recommendedName>
</protein>
<dbReference type="OMA" id="YFGIKNQ"/>
<evidence type="ECO:0000256" key="2">
    <source>
        <dbReference type="ARBA" id="ARBA00010136"/>
    </source>
</evidence>
<dbReference type="InterPro" id="IPR014782">
    <property type="entry name" value="Peptidase_M1_dom"/>
</dbReference>
<dbReference type="KEGG" id="aoce:111567889"/>
<keyword evidence="7 17" id="KW-0378">Hydrolase</keyword>
<organism evidence="21 22">
    <name type="scientific">Amphiprion ocellaris</name>
    <name type="common">Clown anemonefish</name>
    <dbReference type="NCBI Taxonomy" id="80972"/>
    <lineage>
        <taxon>Eukaryota</taxon>
        <taxon>Metazoa</taxon>
        <taxon>Chordata</taxon>
        <taxon>Craniata</taxon>
        <taxon>Vertebrata</taxon>
        <taxon>Euteleostomi</taxon>
        <taxon>Actinopterygii</taxon>
        <taxon>Neopterygii</taxon>
        <taxon>Teleostei</taxon>
        <taxon>Neoteleostei</taxon>
        <taxon>Acanthomorphata</taxon>
        <taxon>Ovalentaria</taxon>
        <taxon>Pomacentridae</taxon>
        <taxon>Amphiprion</taxon>
    </lineage>
</organism>
<evidence type="ECO:0000256" key="12">
    <source>
        <dbReference type="ARBA" id="ARBA00023136"/>
    </source>
</evidence>
<dbReference type="FunFam" id="1.10.390.10:FF:000016">
    <property type="entry name" value="Glutamyl aminopeptidase"/>
    <property type="match status" value="1"/>
</dbReference>
<feature type="binding site" evidence="15">
    <location>
        <position position="382"/>
    </location>
    <ligand>
        <name>Zn(2+)</name>
        <dbReference type="ChEBI" id="CHEBI:29105"/>
        <note>catalytic</note>
    </ligand>
</feature>
<evidence type="ECO:0000259" key="19">
    <source>
        <dbReference type="Pfam" id="PF11838"/>
    </source>
</evidence>
<dbReference type="InterPro" id="IPR024571">
    <property type="entry name" value="ERAP1-like_C_dom"/>
</dbReference>
<keyword evidence="13" id="KW-0325">Glycoprotein</keyword>
<dbReference type="CDD" id="cd09601">
    <property type="entry name" value="M1_APN-Q_like"/>
    <property type="match status" value="1"/>
</dbReference>
<reference evidence="21" key="3">
    <citation type="submission" date="2025-09" db="UniProtKB">
        <authorList>
            <consortium name="Ensembl"/>
        </authorList>
    </citation>
    <scope>IDENTIFICATION</scope>
</reference>
<keyword evidence="5" id="KW-0812">Transmembrane</keyword>
<keyword evidence="4 17" id="KW-0645">Protease</keyword>